<evidence type="ECO:0000256" key="2">
    <source>
        <dbReference type="SAM" id="Phobius"/>
    </source>
</evidence>
<feature type="transmembrane region" description="Helical" evidence="2">
    <location>
        <begin position="73"/>
        <end position="91"/>
    </location>
</feature>
<dbReference type="GO" id="GO:0051082">
    <property type="term" value="F:unfolded protein binding"/>
    <property type="evidence" value="ECO:0007669"/>
    <property type="project" value="TreeGrafter"/>
</dbReference>
<keyword evidence="2" id="KW-1133">Transmembrane helix</keyword>
<protein>
    <submittedName>
        <fullName evidence="3">Uncharacterized protein</fullName>
    </submittedName>
</protein>
<keyword evidence="4" id="KW-1185">Reference proteome</keyword>
<reference evidence="3 4" key="1">
    <citation type="journal article" date="2016" name="Mol. Biol. Evol.">
        <title>Comparative Genomics of Early-Diverging Mushroom-Forming Fungi Provides Insights into the Origins of Lignocellulose Decay Capabilities.</title>
        <authorList>
            <person name="Nagy L.G."/>
            <person name="Riley R."/>
            <person name="Tritt A."/>
            <person name="Adam C."/>
            <person name="Daum C."/>
            <person name="Floudas D."/>
            <person name="Sun H."/>
            <person name="Yadav J.S."/>
            <person name="Pangilinan J."/>
            <person name="Larsson K.H."/>
            <person name="Matsuura K."/>
            <person name="Barry K."/>
            <person name="Labutti K."/>
            <person name="Kuo R."/>
            <person name="Ohm R.A."/>
            <person name="Bhattacharya S.S."/>
            <person name="Shirouzu T."/>
            <person name="Yoshinaga Y."/>
            <person name="Martin F.M."/>
            <person name="Grigoriev I.V."/>
            <person name="Hibbett D.S."/>
        </authorList>
    </citation>
    <scope>NUCLEOTIDE SEQUENCE [LARGE SCALE GENOMIC DNA]</scope>
    <source>
        <strain evidence="3 4">CBS 109695</strain>
    </source>
</reference>
<keyword evidence="2" id="KW-0472">Membrane</keyword>
<feature type="transmembrane region" description="Helical" evidence="2">
    <location>
        <begin position="97"/>
        <end position="117"/>
    </location>
</feature>
<keyword evidence="2" id="KW-0812">Transmembrane</keyword>
<dbReference type="AlphaFoldDB" id="A0A166C5F7"/>
<dbReference type="Proteomes" id="UP000076532">
    <property type="component" value="Unassembled WGS sequence"/>
</dbReference>
<feature type="transmembrane region" description="Helical" evidence="2">
    <location>
        <begin position="48"/>
        <end position="66"/>
    </location>
</feature>
<dbReference type="PANTHER" id="PTHR35329">
    <property type="entry name" value="CHITIN SYNTHASE EXPORT CHAPERONE"/>
    <property type="match status" value="1"/>
</dbReference>
<gene>
    <name evidence="3" type="ORF">FIBSPDRAFT_960718</name>
</gene>
<dbReference type="OrthoDB" id="5582162at2759"/>
<organism evidence="3 4">
    <name type="scientific">Athelia psychrophila</name>
    <dbReference type="NCBI Taxonomy" id="1759441"/>
    <lineage>
        <taxon>Eukaryota</taxon>
        <taxon>Fungi</taxon>
        <taxon>Dikarya</taxon>
        <taxon>Basidiomycota</taxon>
        <taxon>Agaricomycotina</taxon>
        <taxon>Agaricomycetes</taxon>
        <taxon>Agaricomycetidae</taxon>
        <taxon>Atheliales</taxon>
        <taxon>Atheliaceae</taxon>
        <taxon>Athelia</taxon>
    </lineage>
</organism>
<dbReference type="PANTHER" id="PTHR35329:SF1">
    <property type="entry name" value="CHITIN SYNTHASE EXPORT CHAPERONE"/>
    <property type="match status" value="1"/>
</dbReference>
<accession>A0A166C5F7</accession>
<dbReference type="GO" id="GO:0005789">
    <property type="term" value="C:endoplasmic reticulum membrane"/>
    <property type="evidence" value="ECO:0007669"/>
    <property type="project" value="TreeGrafter"/>
</dbReference>
<feature type="transmembrane region" description="Helical" evidence="2">
    <location>
        <begin position="129"/>
        <end position="149"/>
    </location>
</feature>
<dbReference type="EMBL" id="KV417635">
    <property type="protein sequence ID" value="KZP13311.1"/>
    <property type="molecule type" value="Genomic_DNA"/>
</dbReference>
<name>A0A166C5F7_9AGAM</name>
<dbReference type="GO" id="GO:0006457">
    <property type="term" value="P:protein folding"/>
    <property type="evidence" value="ECO:0007669"/>
    <property type="project" value="TreeGrafter"/>
</dbReference>
<sequence length="200" mass="21687">MSIMGTGQHPAGRAYLGPRRYRGGALLEPARNGIVATQVGEDGSASSIIPFTAMAVAFLAATTYIAHHTTRHAATTAIYLVHMAYIVLSALNEVRPMWFYVPSGVLFVLSQPDYFLLNKLICKGMNAKMDGSFVASICETAAVGVVYLARRSITKGSWHDEYAVPRKRGHGKAHEDGGEPEVETTNTKRSRRGLGYGLND</sequence>
<dbReference type="STRING" id="436010.A0A166C5F7"/>
<evidence type="ECO:0000256" key="1">
    <source>
        <dbReference type="SAM" id="MobiDB-lite"/>
    </source>
</evidence>
<dbReference type="InterPro" id="IPR022057">
    <property type="entry name" value="Chs7"/>
</dbReference>
<proteinExistence type="predicted"/>
<feature type="region of interest" description="Disordered" evidence="1">
    <location>
        <begin position="164"/>
        <end position="200"/>
    </location>
</feature>
<evidence type="ECO:0000313" key="3">
    <source>
        <dbReference type="EMBL" id="KZP13311.1"/>
    </source>
</evidence>
<dbReference type="Pfam" id="PF12271">
    <property type="entry name" value="Chs7"/>
    <property type="match status" value="1"/>
</dbReference>
<evidence type="ECO:0000313" key="4">
    <source>
        <dbReference type="Proteomes" id="UP000076532"/>
    </source>
</evidence>